<evidence type="ECO:0008006" key="10">
    <source>
        <dbReference type="Google" id="ProtNLM"/>
    </source>
</evidence>
<dbReference type="SUPFAM" id="SSF81891">
    <property type="entry name" value="Poly A polymerase C-terminal region-like"/>
    <property type="match status" value="1"/>
</dbReference>
<comment type="similarity">
    <text evidence="1 5">Belongs to the tRNA nucleotidyltransferase/poly(A) polymerase family.</text>
</comment>
<sequence length="628" mass="71984">MFKPTFLRILPEIYQFSPTQQFLRTVYVSTHSTRIPPSTRSTPLRSNPPICRWRSTVCNYSMNHEISRNPSPERATKRRRICSPILRKNLSDEMAAISDQPLPIIQLTPLENTLKSLLLDVADYIRERTIAEGGNAADTPRTVLRFTGGWVRDKLLGIDSHDIDVGINNMTGYQFGLLLKDYLDIPENLQKYKKNHNNGELKDAIVSLHKIEANPEKSKHLETVTTKIFGLDIDLVNLRKETYSDDSRNPQMEFGTAEEDAMRRDATINALFYNLNESKVEDFTRRGFEDMRDQVIRTPMEPYQTFKDDPLRVLRLIRFASRLGYRIDEDTENAMKNKDISEALKLKISRERVGTEMTKMLKGPDPRGALQFIDRLELYQTIFANHQDDVGVDTSSWALAYNALQELLHSEDTSIPIARVRDLLIRDAQEAYYAWVIAAFAPWSTVPDRVAQGPKAKPLPPRAAEVAKDSLRADNKTINLLRDAACHWRSIVGVKSSLLEERMSGTAAEIRQQIGLYIRTWNKDWRLCCTLAILQEVAQGGEFNKVIQEYNKFLSYLVEHNLENVYDMKPIVNGVEVAQHLAAPKGPWMSKALDMVIRWQLLHPEITDKAKALEEVSSRKEELDIRSK</sequence>
<dbReference type="Pfam" id="PF01743">
    <property type="entry name" value="PolyA_pol"/>
    <property type="match status" value="1"/>
</dbReference>
<accession>A0A5N7D3F1</accession>
<keyword evidence="9" id="KW-1185">Reference proteome</keyword>
<dbReference type="Proteomes" id="UP000325579">
    <property type="component" value="Unassembled WGS sequence"/>
</dbReference>
<evidence type="ECO:0000256" key="4">
    <source>
        <dbReference type="ARBA" id="ARBA00022884"/>
    </source>
</evidence>
<evidence type="ECO:0000313" key="8">
    <source>
        <dbReference type="EMBL" id="KAE8400914.1"/>
    </source>
</evidence>
<dbReference type="FunFam" id="1.10.3090.10:FF:000011">
    <property type="entry name" value="tRNA nucleotidyltransferase"/>
    <property type="match status" value="1"/>
</dbReference>
<dbReference type="Pfam" id="PF12627">
    <property type="entry name" value="PolyA_pol_RNAbd"/>
    <property type="match status" value="1"/>
</dbReference>
<dbReference type="CDD" id="cd05398">
    <property type="entry name" value="NT_ClassII-CCAase"/>
    <property type="match status" value="1"/>
</dbReference>
<evidence type="ECO:0000256" key="5">
    <source>
        <dbReference type="RuleBase" id="RU003953"/>
    </source>
</evidence>
<evidence type="ECO:0000313" key="9">
    <source>
        <dbReference type="Proteomes" id="UP000325579"/>
    </source>
</evidence>
<feature type="domain" description="Poly A polymerase head" evidence="6">
    <location>
        <begin position="144"/>
        <end position="297"/>
    </location>
</feature>
<feature type="domain" description="tRNA nucleotidyltransferase/poly(A) polymerase RNA and SrmB- binding" evidence="7">
    <location>
        <begin position="324"/>
        <end position="383"/>
    </location>
</feature>
<dbReference type="Gene3D" id="1.10.3090.10">
    <property type="entry name" value="cca-adding enzyme, domain 2"/>
    <property type="match status" value="1"/>
</dbReference>
<dbReference type="GO" id="GO:0052927">
    <property type="term" value="F:CC tRNA cytidylyltransferase activity"/>
    <property type="evidence" value="ECO:0007669"/>
    <property type="project" value="TreeGrafter"/>
</dbReference>
<dbReference type="GO" id="GO:0000166">
    <property type="term" value="F:nucleotide binding"/>
    <property type="evidence" value="ECO:0007669"/>
    <property type="project" value="UniProtKB-KW"/>
</dbReference>
<dbReference type="PANTHER" id="PTHR13734:SF5">
    <property type="entry name" value="CCA TRNA NUCLEOTIDYLTRANSFERASE, MITOCHONDRIAL"/>
    <property type="match status" value="1"/>
</dbReference>
<protein>
    <recommendedName>
        <fullName evidence="10">Poly A polymerase head domain-containing protein</fullName>
    </recommendedName>
</protein>
<dbReference type="InterPro" id="IPR032828">
    <property type="entry name" value="PolyA_RNA-bd"/>
</dbReference>
<gene>
    <name evidence="8" type="ORF">BDV37DRAFT_256361</name>
</gene>
<name>A0A5N7D3F1_9EURO</name>
<dbReference type="FunFam" id="3.30.460.10:FF:000019">
    <property type="entry name" value="tRNA nucleotidyltransferase cca2"/>
    <property type="match status" value="1"/>
</dbReference>
<dbReference type="InterPro" id="IPR002646">
    <property type="entry name" value="PolA_pol_head_dom"/>
</dbReference>
<keyword evidence="4 5" id="KW-0694">RNA-binding</keyword>
<proteinExistence type="inferred from homology"/>
<dbReference type="GO" id="GO:0052929">
    <property type="term" value="F:ATP:3'-cytidine-cytidine-tRNA adenylyltransferase activity"/>
    <property type="evidence" value="ECO:0007669"/>
    <property type="project" value="TreeGrafter"/>
</dbReference>
<dbReference type="Gene3D" id="3.30.460.10">
    <property type="entry name" value="Beta Polymerase, domain 2"/>
    <property type="match status" value="1"/>
</dbReference>
<evidence type="ECO:0000259" key="6">
    <source>
        <dbReference type="Pfam" id="PF01743"/>
    </source>
</evidence>
<dbReference type="SUPFAM" id="SSF81301">
    <property type="entry name" value="Nucleotidyltransferase"/>
    <property type="match status" value="1"/>
</dbReference>
<evidence type="ECO:0000256" key="2">
    <source>
        <dbReference type="ARBA" id="ARBA00022679"/>
    </source>
</evidence>
<dbReference type="OrthoDB" id="445712at2759"/>
<dbReference type="GO" id="GO:0005739">
    <property type="term" value="C:mitochondrion"/>
    <property type="evidence" value="ECO:0007669"/>
    <property type="project" value="UniProtKB-ARBA"/>
</dbReference>
<dbReference type="GO" id="GO:0003723">
    <property type="term" value="F:RNA binding"/>
    <property type="evidence" value="ECO:0007669"/>
    <property type="project" value="UniProtKB-KW"/>
</dbReference>
<dbReference type="PANTHER" id="PTHR13734">
    <property type="entry name" value="TRNA-NUCLEOTIDYLTRANSFERASE"/>
    <property type="match status" value="1"/>
</dbReference>
<keyword evidence="2 5" id="KW-0808">Transferase</keyword>
<dbReference type="InterPro" id="IPR043519">
    <property type="entry name" value="NT_sf"/>
</dbReference>
<evidence type="ECO:0000256" key="1">
    <source>
        <dbReference type="ARBA" id="ARBA00007265"/>
    </source>
</evidence>
<evidence type="ECO:0000256" key="3">
    <source>
        <dbReference type="ARBA" id="ARBA00022741"/>
    </source>
</evidence>
<keyword evidence="3" id="KW-0547">Nucleotide-binding</keyword>
<dbReference type="GO" id="GO:0001680">
    <property type="term" value="P:tRNA 3'-terminal CCA addition"/>
    <property type="evidence" value="ECO:0007669"/>
    <property type="project" value="UniProtKB-ARBA"/>
</dbReference>
<reference evidence="8 9" key="1">
    <citation type="submission" date="2019-04" db="EMBL/GenBank/DDBJ databases">
        <authorList>
            <consortium name="DOE Joint Genome Institute"/>
            <person name="Mondo S."/>
            <person name="Kjaerbolling I."/>
            <person name="Vesth T."/>
            <person name="Frisvad J.C."/>
            <person name="Nybo J.L."/>
            <person name="Theobald S."/>
            <person name="Kildgaard S."/>
            <person name="Isbrandt T."/>
            <person name="Kuo A."/>
            <person name="Sato A."/>
            <person name="Lyhne E.K."/>
            <person name="Kogle M.E."/>
            <person name="Wiebenga A."/>
            <person name="Kun R.S."/>
            <person name="Lubbers R.J."/>
            <person name="Makela M.R."/>
            <person name="Barry K."/>
            <person name="Chovatia M."/>
            <person name="Clum A."/>
            <person name="Daum C."/>
            <person name="Haridas S."/>
            <person name="He G."/>
            <person name="LaButti K."/>
            <person name="Lipzen A."/>
            <person name="Riley R."/>
            <person name="Salamov A."/>
            <person name="Simmons B.A."/>
            <person name="Magnuson J.K."/>
            <person name="Henrissat B."/>
            <person name="Mortensen U.H."/>
            <person name="Larsen T.O."/>
            <person name="Devries R.P."/>
            <person name="Grigoriev I.V."/>
            <person name="Machida M."/>
            <person name="Baker S.E."/>
            <person name="Andersen M.R."/>
            <person name="Cantor M.N."/>
            <person name="Hua S.X."/>
        </authorList>
    </citation>
    <scope>NUCLEOTIDE SEQUENCE [LARGE SCALE GENOMIC DNA]</scope>
    <source>
        <strain evidence="8 9">CBS 119388</strain>
    </source>
</reference>
<dbReference type="EMBL" id="ML736808">
    <property type="protein sequence ID" value="KAE8400914.1"/>
    <property type="molecule type" value="Genomic_DNA"/>
</dbReference>
<organism evidence="8 9">
    <name type="scientific">Aspergillus pseudonomiae</name>
    <dbReference type="NCBI Taxonomy" id="1506151"/>
    <lineage>
        <taxon>Eukaryota</taxon>
        <taxon>Fungi</taxon>
        <taxon>Dikarya</taxon>
        <taxon>Ascomycota</taxon>
        <taxon>Pezizomycotina</taxon>
        <taxon>Eurotiomycetes</taxon>
        <taxon>Eurotiomycetidae</taxon>
        <taxon>Eurotiales</taxon>
        <taxon>Aspergillaceae</taxon>
        <taxon>Aspergillus</taxon>
        <taxon>Aspergillus subgen. Circumdati</taxon>
    </lineage>
</organism>
<dbReference type="GeneID" id="43667520"/>
<evidence type="ECO:0000259" key="7">
    <source>
        <dbReference type="Pfam" id="PF12627"/>
    </source>
</evidence>
<dbReference type="AlphaFoldDB" id="A0A5N7D3F1"/>
<dbReference type="RefSeq" id="XP_031938233.1">
    <property type="nucleotide sequence ID" value="XM_032082829.1"/>
</dbReference>